<gene>
    <name evidence="2" type="ORF">ACFSSE_03170</name>
</gene>
<proteinExistence type="predicted"/>
<dbReference type="Proteomes" id="UP001597546">
    <property type="component" value="Unassembled WGS sequence"/>
</dbReference>
<dbReference type="SUPFAM" id="SSF88723">
    <property type="entry name" value="PIN domain-like"/>
    <property type="match status" value="1"/>
</dbReference>
<dbReference type="EMBL" id="JBHULV010000008">
    <property type="protein sequence ID" value="MFD2730692.1"/>
    <property type="molecule type" value="Genomic_DNA"/>
</dbReference>
<protein>
    <submittedName>
        <fullName evidence="2">PIN domain-containing protein</fullName>
    </submittedName>
</protein>
<evidence type="ECO:0000313" key="3">
    <source>
        <dbReference type="Proteomes" id="UP001597546"/>
    </source>
</evidence>
<sequence length="127" mass="14720">MNGNNIFVDTNILLYLLSGDETITEILHKKSIFISFVTELELLGFSKLTFDEESQIKELLNQLTIIDINNEIKKHTIKFRKSYILKLPDLIIASTAYFLNQPLFKADHQFTQISEANILIYQPKIND</sequence>
<dbReference type="InterPro" id="IPR029060">
    <property type="entry name" value="PIN-like_dom_sf"/>
</dbReference>
<dbReference type="RefSeq" id="WP_379040507.1">
    <property type="nucleotide sequence ID" value="NZ_JBHSKW010000005.1"/>
</dbReference>
<dbReference type="InterPro" id="IPR002716">
    <property type="entry name" value="PIN_dom"/>
</dbReference>
<accession>A0ABW5TN94</accession>
<dbReference type="Pfam" id="PF01850">
    <property type="entry name" value="PIN"/>
    <property type="match status" value="1"/>
</dbReference>
<name>A0ABW5TN94_9SPHI</name>
<evidence type="ECO:0000313" key="2">
    <source>
        <dbReference type="EMBL" id="MFD2730692.1"/>
    </source>
</evidence>
<feature type="domain" description="PIN" evidence="1">
    <location>
        <begin position="6"/>
        <end position="114"/>
    </location>
</feature>
<organism evidence="2 3">
    <name type="scientific">Pedobacter alpinus</name>
    <dbReference type="NCBI Taxonomy" id="1590643"/>
    <lineage>
        <taxon>Bacteria</taxon>
        <taxon>Pseudomonadati</taxon>
        <taxon>Bacteroidota</taxon>
        <taxon>Sphingobacteriia</taxon>
        <taxon>Sphingobacteriales</taxon>
        <taxon>Sphingobacteriaceae</taxon>
        <taxon>Pedobacter</taxon>
    </lineage>
</organism>
<keyword evidence="3" id="KW-1185">Reference proteome</keyword>
<comment type="caution">
    <text evidence="2">The sequence shown here is derived from an EMBL/GenBank/DDBJ whole genome shotgun (WGS) entry which is preliminary data.</text>
</comment>
<evidence type="ECO:0000259" key="1">
    <source>
        <dbReference type="Pfam" id="PF01850"/>
    </source>
</evidence>
<dbReference type="Gene3D" id="3.40.50.1010">
    <property type="entry name" value="5'-nuclease"/>
    <property type="match status" value="1"/>
</dbReference>
<reference evidence="3" key="1">
    <citation type="journal article" date="2019" name="Int. J. Syst. Evol. Microbiol.">
        <title>The Global Catalogue of Microorganisms (GCM) 10K type strain sequencing project: providing services to taxonomists for standard genome sequencing and annotation.</title>
        <authorList>
            <consortium name="The Broad Institute Genomics Platform"/>
            <consortium name="The Broad Institute Genome Sequencing Center for Infectious Disease"/>
            <person name="Wu L."/>
            <person name="Ma J."/>
        </authorList>
    </citation>
    <scope>NUCLEOTIDE SEQUENCE [LARGE SCALE GENOMIC DNA]</scope>
    <source>
        <strain evidence="3">KCTC 42456</strain>
    </source>
</reference>